<evidence type="ECO:0000313" key="2">
    <source>
        <dbReference type="Proteomes" id="UP001209878"/>
    </source>
</evidence>
<reference evidence="1" key="1">
    <citation type="journal article" date="2023" name="Mol. Biol. Evol.">
        <title>Third-Generation Sequencing Reveals the Adaptive Role of the Epigenome in Three Deep-Sea Polychaetes.</title>
        <authorList>
            <person name="Perez M."/>
            <person name="Aroh O."/>
            <person name="Sun Y."/>
            <person name="Lan Y."/>
            <person name="Juniper S.K."/>
            <person name="Young C.R."/>
            <person name="Angers B."/>
            <person name="Qian P.Y."/>
        </authorList>
    </citation>
    <scope>NUCLEOTIDE SEQUENCE</scope>
    <source>
        <strain evidence="1">R07B-5</strain>
    </source>
</reference>
<evidence type="ECO:0000313" key="1">
    <source>
        <dbReference type="EMBL" id="KAK2184066.1"/>
    </source>
</evidence>
<dbReference type="Proteomes" id="UP001209878">
    <property type="component" value="Unassembled WGS sequence"/>
</dbReference>
<organism evidence="1 2">
    <name type="scientific">Ridgeia piscesae</name>
    <name type="common">Tubeworm</name>
    <dbReference type="NCBI Taxonomy" id="27915"/>
    <lineage>
        <taxon>Eukaryota</taxon>
        <taxon>Metazoa</taxon>
        <taxon>Spiralia</taxon>
        <taxon>Lophotrochozoa</taxon>
        <taxon>Annelida</taxon>
        <taxon>Polychaeta</taxon>
        <taxon>Sedentaria</taxon>
        <taxon>Canalipalpata</taxon>
        <taxon>Sabellida</taxon>
        <taxon>Siboglinidae</taxon>
        <taxon>Ridgeia</taxon>
    </lineage>
</organism>
<dbReference type="EMBL" id="JAODUO010000284">
    <property type="protein sequence ID" value="KAK2184066.1"/>
    <property type="molecule type" value="Genomic_DNA"/>
</dbReference>
<name>A0AAD9NX35_RIDPI</name>
<sequence length="120" mass="13092">MTGAVTYECHLAGARHLKNVENMKIGAPRDTGSMKRKPKGVLPEVTGTRPGRAIFPATKAILDSCTKPLIGMSFITECQVSDGNFEPRYLCQLCQGKCDPRTLLSHILGGKHRIAYFVSS</sequence>
<comment type="caution">
    <text evidence="1">The sequence shown here is derived from an EMBL/GenBank/DDBJ whole genome shotgun (WGS) entry which is preliminary data.</text>
</comment>
<dbReference type="AlphaFoldDB" id="A0AAD9NX35"/>
<gene>
    <name evidence="1" type="ORF">NP493_285g03039</name>
</gene>
<proteinExistence type="predicted"/>
<accession>A0AAD9NX35</accession>
<keyword evidence="2" id="KW-1185">Reference proteome</keyword>
<protein>
    <submittedName>
        <fullName evidence="1">Uncharacterized protein</fullName>
    </submittedName>
</protein>